<keyword evidence="3" id="KW-1185">Reference proteome</keyword>
<accession>A0A1X7GG48</accession>
<dbReference type="Pfam" id="PF14089">
    <property type="entry name" value="KbaA"/>
    <property type="match status" value="1"/>
</dbReference>
<keyword evidence="1" id="KW-0812">Transmembrane</keyword>
<organism evidence="2 3">
    <name type="scientific">Paenibacillus uliginis N3/975</name>
    <dbReference type="NCBI Taxonomy" id="1313296"/>
    <lineage>
        <taxon>Bacteria</taxon>
        <taxon>Bacillati</taxon>
        <taxon>Bacillota</taxon>
        <taxon>Bacilli</taxon>
        <taxon>Bacillales</taxon>
        <taxon>Paenibacillaceae</taxon>
        <taxon>Paenibacillus</taxon>
    </lineage>
</organism>
<feature type="transmembrane region" description="Helical" evidence="1">
    <location>
        <begin position="99"/>
        <end position="119"/>
    </location>
</feature>
<reference evidence="2 3" key="1">
    <citation type="submission" date="2017-04" db="EMBL/GenBank/DDBJ databases">
        <authorList>
            <person name="Afonso C.L."/>
            <person name="Miller P.J."/>
            <person name="Scott M.A."/>
            <person name="Spackman E."/>
            <person name="Goraichik I."/>
            <person name="Dimitrov K.M."/>
            <person name="Suarez D.L."/>
            <person name="Swayne D.E."/>
        </authorList>
    </citation>
    <scope>NUCLEOTIDE SEQUENCE [LARGE SCALE GENOMIC DNA]</scope>
    <source>
        <strain evidence="2 3">N3/975</strain>
    </source>
</reference>
<evidence type="ECO:0000313" key="2">
    <source>
        <dbReference type="EMBL" id="SMF69220.1"/>
    </source>
</evidence>
<dbReference type="InterPro" id="IPR024164">
    <property type="entry name" value="KinB-signalling_activ"/>
</dbReference>
<proteinExistence type="predicted"/>
<protein>
    <submittedName>
        <fullName evidence="2">KinB signaling pathway activation protein</fullName>
    </submittedName>
</protein>
<gene>
    <name evidence="2" type="ORF">SAMN05661091_0524</name>
</gene>
<dbReference type="SMART" id="SM01251">
    <property type="entry name" value="KbaA"/>
    <property type="match status" value="1"/>
</dbReference>
<feature type="transmembrane region" description="Helical" evidence="1">
    <location>
        <begin position="154"/>
        <end position="174"/>
    </location>
</feature>
<dbReference type="STRING" id="1313296.SAMN05661091_0524"/>
<name>A0A1X7GG48_9BACL</name>
<dbReference type="EMBL" id="LT840184">
    <property type="protein sequence ID" value="SMF69220.1"/>
    <property type="molecule type" value="Genomic_DNA"/>
</dbReference>
<dbReference type="GO" id="GO:0045881">
    <property type="term" value="P:positive regulation of sporulation resulting in formation of a cellular spore"/>
    <property type="evidence" value="ECO:0007669"/>
    <property type="project" value="InterPro"/>
</dbReference>
<dbReference type="AlphaFoldDB" id="A0A1X7GG48"/>
<keyword evidence="1" id="KW-1133">Transmembrane helix</keyword>
<feature type="transmembrane region" description="Helical" evidence="1">
    <location>
        <begin position="30"/>
        <end position="58"/>
    </location>
</feature>
<dbReference type="Proteomes" id="UP000192940">
    <property type="component" value="Chromosome I"/>
</dbReference>
<keyword evidence="1" id="KW-0472">Membrane</keyword>
<feature type="transmembrane region" description="Helical" evidence="1">
    <location>
        <begin position="126"/>
        <end position="148"/>
    </location>
</feature>
<feature type="transmembrane region" description="Helical" evidence="1">
    <location>
        <begin position="70"/>
        <end position="93"/>
    </location>
</feature>
<sequence length="184" mass="20295">MLVGAVGAVIAGLVLQFATGTIQFKGAVDMLIYPLILLGYGALVSVYSQLGFFAYLTLNYMGVGVFKRKTWEYIQIVLSVLALLELMFLRTFVGGEQNLTWDLTLGIGILITAIIVTYLKVRYTNIHALIPTMFFMLAITILEIIGVLKIGVNNATVFIIIPLLACNAYQILTLHKVTQDEKKS</sequence>
<evidence type="ECO:0000313" key="3">
    <source>
        <dbReference type="Proteomes" id="UP000192940"/>
    </source>
</evidence>
<evidence type="ECO:0000256" key="1">
    <source>
        <dbReference type="SAM" id="Phobius"/>
    </source>
</evidence>